<dbReference type="Proteomes" id="UP000593571">
    <property type="component" value="Unassembled WGS sequence"/>
</dbReference>
<comment type="caution">
    <text evidence="2">The sequence shown here is derived from an EMBL/GenBank/DDBJ whole genome shotgun (WGS) entry which is preliminary data.</text>
</comment>
<evidence type="ECO:0000313" key="3">
    <source>
        <dbReference type="Proteomes" id="UP000593571"/>
    </source>
</evidence>
<proteinExistence type="predicted"/>
<evidence type="ECO:0000313" key="2">
    <source>
        <dbReference type="EMBL" id="KAF6447655.1"/>
    </source>
</evidence>
<reference evidence="2 3" key="1">
    <citation type="journal article" date="2020" name="Nature">
        <title>Six reference-quality genomes reveal evolution of bat adaptations.</title>
        <authorList>
            <person name="Jebb D."/>
            <person name="Huang Z."/>
            <person name="Pippel M."/>
            <person name="Hughes G.M."/>
            <person name="Lavrichenko K."/>
            <person name="Devanna P."/>
            <person name="Winkler S."/>
            <person name="Jermiin L.S."/>
            <person name="Skirmuntt E.C."/>
            <person name="Katzourakis A."/>
            <person name="Burkitt-Gray L."/>
            <person name="Ray D.A."/>
            <person name="Sullivan K.A.M."/>
            <person name="Roscito J.G."/>
            <person name="Kirilenko B.M."/>
            <person name="Davalos L.M."/>
            <person name="Corthals A.P."/>
            <person name="Power M.L."/>
            <person name="Jones G."/>
            <person name="Ransome R.D."/>
            <person name="Dechmann D.K.N."/>
            <person name="Locatelli A.G."/>
            <person name="Puechmaille S.J."/>
            <person name="Fedrigo O."/>
            <person name="Jarvis E.D."/>
            <person name="Hiller M."/>
            <person name="Vernes S.C."/>
            <person name="Myers E.W."/>
            <person name="Teeling E.C."/>
        </authorList>
    </citation>
    <scope>NUCLEOTIDE SEQUENCE [LARGE SCALE GENOMIC DNA]</scope>
    <source>
        <strain evidence="2">MRouAeg1</strain>
        <tissue evidence="2">Muscle</tissue>
    </source>
</reference>
<evidence type="ECO:0000256" key="1">
    <source>
        <dbReference type="SAM" id="MobiDB-lite"/>
    </source>
</evidence>
<keyword evidence="3" id="KW-1185">Reference proteome</keyword>
<organism evidence="2 3">
    <name type="scientific">Rousettus aegyptiacus</name>
    <name type="common">Egyptian fruit bat</name>
    <name type="synonym">Pteropus aegyptiacus</name>
    <dbReference type="NCBI Taxonomy" id="9407"/>
    <lineage>
        <taxon>Eukaryota</taxon>
        <taxon>Metazoa</taxon>
        <taxon>Chordata</taxon>
        <taxon>Craniata</taxon>
        <taxon>Vertebrata</taxon>
        <taxon>Euteleostomi</taxon>
        <taxon>Mammalia</taxon>
        <taxon>Eutheria</taxon>
        <taxon>Laurasiatheria</taxon>
        <taxon>Chiroptera</taxon>
        <taxon>Yinpterochiroptera</taxon>
        <taxon>Pteropodoidea</taxon>
        <taxon>Pteropodidae</taxon>
        <taxon>Rousettinae</taxon>
        <taxon>Rousettus</taxon>
    </lineage>
</organism>
<feature type="region of interest" description="Disordered" evidence="1">
    <location>
        <begin position="87"/>
        <end position="165"/>
    </location>
</feature>
<dbReference type="EMBL" id="JACASE010000007">
    <property type="protein sequence ID" value="KAF6447655.1"/>
    <property type="molecule type" value="Genomic_DNA"/>
</dbReference>
<feature type="compositionally biased region" description="Gly residues" evidence="1">
    <location>
        <begin position="25"/>
        <end position="43"/>
    </location>
</feature>
<accession>A0A7J8FJ91</accession>
<feature type="compositionally biased region" description="Basic and acidic residues" evidence="1">
    <location>
        <begin position="103"/>
        <end position="114"/>
    </location>
</feature>
<gene>
    <name evidence="2" type="ORF">HJG63_012047</name>
</gene>
<name>A0A7J8FJ91_ROUAE</name>
<sequence length="280" mass="29574">MGRRGGAPSSRRHVRSFDFRQRCQGSGGQHTGKGTVSEGGSGGARSHRGSGPRPPSRFLPLVCEMGTAPPPCRLAVGKCLRRVTCPLEPAGKGGRSWDQPEQELGRRADERPWERPVPAGLSSGVYPEGMGRPGRSEQRCDVQQLQPGGSHRGAGLGPTRGAEPQVGESAWWGGLEVPQILRVTRAEWGPEDVPGKPFPFCGGRTLTPYKGLGAGWGAEQAQIGPGEPGGCWDRGHAGPAPPVPLHPIAPDSHLPFTPTPRGPDGTGRQLMGRLGCRART</sequence>
<dbReference type="AlphaFoldDB" id="A0A7J8FJ91"/>
<feature type="region of interest" description="Disordered" evidence="1">
    <location>
        <begin position="1"/>
        <end position="55"/>
    </location>
</feature>
<protein>
    <submittedName>
        <fullName evidence="2">Uncharacterized protein</fullName>
    </submittedName>
</protein>